<keyword evidence="2" id="KW-1185">Reference proteome</keyword>
<dbReference type="OrthoDB" id="9795355at2"/>
<name>F7NNR9_9FIRM</name>
<evidence type="ECO:0000313" key="1">
    <source>
        <dbReference type="EMBL" id="EGO62253.1"/>
    </source>
</evidence>
<dbReference type="AlphaFoldDB" id="F7NNR9"/>
<dbReference type="EMBL" id="AFGF01000234">
    <property type="protein sequence ID" value="EGO62253.1"/>
    <property type="molecule type" value="Genomic_DNA"/>
</dbReference>
<dbReference type="eggNOG" id="COG2017">
    <property type="taxonomic scope" value="Bacteria"/>
</dbReference>
<evidence type="ECO:0000313" key="2">
    <source>
        <dbReference type="Proteomes" id="UP000003240"/>
    </source>
</evidence>
<sequence>MEGLDDMYRVECLPNGKYGIYQLEDIRSQAKVRVAPERGGMIYGFEHNGTDVLYLNAKTFLDPSSNVRGGIPILFPICGQLENGRYTWQYQTYSMKNHGFARDQVWKVIESNTEGQAVLALELTSNDQTRQVFPFDFSVIFTYILQGSSLTIRQTYENRSASDMPLYAGLHPYFNTSSKNLPLATDATQYLDCADQQIKPFLGSIDLSDSSDSILLLDSRSNCITFDIDHQYKVILEQGQEFKYIVFWSEPGKDFICVEPWMGKANELNLKQELLMVKPGERVETYCKISVLPLKGPDQGRGKTQI</sequence>
<dbReference type="PANTHER" id="PTHR11122:SF13">
    <property type="entry name" value="GLUCOSE-6-PHOSPHATE 1-EPIMERASE"/>
    <property type="match status" value="1"/>
</dbReference>
<dbReference type="STRING" id="1009370.ALO_18802"/>
<gene>
    <name evidence="1" type="ORF">ALO_18802</name>
</gene>
<dbReference type="GO" id="GO:0005975">
    <property type="term" value="P:carbohydrate metabolic process"/>
    <property type="evidence" value="ECO:0007669"/>
    <property type="project" value="InterPro"/>
</dbReference>
<dbReference type="InterPro" id="IPR014718">
    <property type="entry name" value="GH-type_carb-bd"/>
</dbReference>
<dbReference type="InterPro" id="IPR008183">
    <property type="entry name" value="Aldose_1/G6P_1-epimerase"/>
</dbReference>
<comment type="caution">
    <text evidence="1">The sequence shown here is derived from an EMBL/GenBank/DDBJ whole genome shotgun (WGS) entry which is preliminary data.</text>
</comment>
<dbReference type="Proteomes" id="UP000003240">
    <property type="component" value="Unassembled WGS sequence"/>
</dbReference>
<dbReference type="PANTHER" id="PTHR11122">
    <property type="entry name" value="APOSPORY-ASSOCIATED PROTEIN C-RELATED"/>
    <property type="match status" value="1"/>
</dbReference>
<proteinExistence type="predicted"/>
<dbReference type="Pfam" id="PF01263">
    <property type="entry name" value="Aldose_epim"/>
    <property type="match status" value="1"/>
</dbReference>
<dbReference type="InterPro" id="IPR011013">
    <property type="entry name" value="Gal_mutarotase_sf_dom"/>
</dbReference>
<reference evidence="1 2" key="1">
    <citation type="journal article" date="2011" name="EMBO J.">
        <title>Structural diversity of bacterial flagellar motors.</title>
        <authorList>
            <person name="Chen S."/>
            <person name="Beeby M."/>
            <person name="Murphy G.E."/>
            <person name="Leadbetter J.R."/>
            <person name="Hendrixson D.R."/>
            <person name="Briegel A."/>
            <person name="Li Z."/>
            <person name="Shi J."/>
            <person name="Tocheva E.I."/>
            <person name="Muller A."/>
            <person name="Dobro M.J."/>
            <person name="Jensen G.J."/>
        </authorList>
    </citation>
    <scope>NUCLEOTIDE SEQUENCE [LARGE SCALE GENOMIC DNA]</scope>
    <source>
        <strain evidence="1 2">DSM 6540</strain>
    </source>
</reference>
<protein>
    <submittedName>
        <fullName evidence="1">Aldose 1-epimerase</fullName>
    </submittedName>
</protein>
<dbReference type="Gene3D" id="2.70.98.10">
    <property type="match status" value="1"/>
</dbReference>
<dbReference type="GO" id="GO:0030246">
    <property type="term" value="F:carbohydrate binding"/>
    <property type="evidence" value="ECO:0007669"/>
    <property type="project" value="InterPro"/>
</dbReference>
<organism evidence="1 2">
    <name type="scientific">Acetonema longum DSM 6540</name>
    <dbReference type="NCBI Taxonomy" id="1009370"/>
    <lineage>
        <taxon>Bacteria</taxon>
        <taxon>Bacillati</taxon>
        <taxon>Bacillota</taxon>
        <taxon>Negativicutes</taxon>
        <taxon>Acetonemataceae</taxon>
        <taxon>Acetonema</taxon>
    </lineage>
</organism>
<dbReference type="SUPFAM" id="SSF74650">
    <property type="entry name" value="Galactose mutarotase-like"/>
    <property type="match status" value="1"/>
</dbReference>
<dbReference type="GO" id="GO:0016853">
    <property type="term" value="F:isomerase activity"/>
    <property type="evidence" value="ECO:0007669"/>
    <property type="project" value="InterPro"/>
</dbReference>
<accession>F7NNR9</accession>